<reference evidence="1 2" key="1">
    <citation type="journal article" date="2018" name="Int. J. Syst. Evol. Microbiol.">
        <title>Mesosutterella multiformis gen. nov., sp. nov., a member of the family Sutterellaceae and Sutterella megalosphaeroides sp. nov., isolated from human faeces.</title>
        <authorList>
            <person name="Sakamoto M."/>
            <person name="Ikeyama N."/>
            <person name="Kunihiro T."/>
            <person name="Iino T."/>
            <person name="Yuki M."/>
            <person name="Ohkuma M."/>
        </authorList>
    </citation>
    <scope>NUCLEOTIDE SEQUENCE [LARGE SCALE GENOMIC DNA]</scope>
    <source>
        <strain evidence="1 2">6FBBBH3</strain>
    </source>
</reference>
<dbReference type="Proteomes" id="UP000271003">
    <property type="component" value="Chromosome"/>
</dbReference>
<dbReference type="GO" id="GO:0016805">
    <property type="term" value="F:dipeptidase activity"/>
    <property type="evidence" value="ECO:0007669"/>
    <property type="project" value="InterPro"/>
</dbReference>
<accession>A0A2Z6IEA1</accession>
<dbReference type="EMBL" id="AP018786">
    <property type="protein sequence ID" value="BBF22996.1"/>
    <property type="molecule type" value="Genomic_DNA"/>
</dbReference>
<evidence type="ECO:0000313" key="2">
    <source>
        <dbReference type="Proteomes" id="UP000271003"/>
    </source>
</evidence>
<protein>
    <submittedName>
        <fullName evidence="1">Uncharacterized protein</fullName>
    </submittedName>
</protein>
<sequence length="678" mass="73471">MSSAPLRADTIVAAGRLATTTGRPLVARNVDLGGTSSTTVRRTGAAQHKWSDTVDYVKTKGDVVLTQVPHTIGFAHARTESLLPDGTLLMRESYLNDEGVLVLSMPLPLEEALHLTAEEAARPLNGLVRSPDPAYEKRNHASDPNRLPYVLPSALEIERMRRASPEFVSSKGMKPLPDPEKDAPEVLEAFESSGIIYGLMRLMTERGSTARRAVEEAVRLVERFGWAGEAVQLTVADTEEVWLVAVLPGRTAVARRLADDEAVLAAEVQTLGTVDLLDEKNTIVSPLTRERARMLLANIPEGIARTVTFEWIDYAEPPTLQARLRSYARTRTFLERVGGLSEEAVRDATGMDYRRFVAPGAIRPQAKISPEALRALMRSSAPDLESPSGIANAATARSSVFDPRTPAWTTREDVASAHPAVIPYVATHPLAVQLPVKMLARSNETGAASATGDNTPFVETAVQSTFDFSFRDARSFRRHAAVLYAFDAAHGAIKPAENAAAPWLAPEFAALEKLPDGLADARFLADKVSPAKGAHHLAESDAIARARAQAVLFEHYRKRSTPNVTILADTLSSKDRTVRVNVLSTPEFDATKLVRKSLGLGSAIPLASGEPNHRRSEATALNRIDVNGDGRLDAVVTFPIAGALEGTLPGRYTPLYVTGRTTDKKPFIGFDSVFIKKP</sequence>
<dbReference type="InterPro" id="IPR005322">
    <property type="entry name" value="Peptidase_C69"/>
</dbReference>
<keyword evidence="2" id="KW-1185">Reference proteome</keyword>
<dbReference type="Pfam" id="PF03577">
    <property type="entry name" value="Peptidase_C69"/>
    <property type="match status" value="1"/>
</dbReference>
<dbReference type="GO" id="GO:0070004">
    <property type="term" value="F:cysteine-type exopeptidase activity"/>
    <property type="evidence" value="ECO:0007669"/>
    <property type="project" value="InterPro"/>
</dbReference>
<dbReference type="GO" id="GO:0006508">
    <property type="term" value="P:proteolysis"/>
    <property type="evidence" value="ECO:0007669"/>
    <property type="project" value="InterPro"/>
</dbReference>
<gene>
    <name evidence="1" type="ORF">SUTMEG_08870</name>
</gene>
<proteinExistence type="predicted"/>
<name>A0A2Z6IEA1_9BURK</name>
<dbReference type="KEGG" id="sutt:SUTMEG_08870"/>
<evidence type="ECO:0000313" key="1">
    <source>
        <dbReference type="EMBL" id="BBF22996.1"/>
    </source>
</evidence>
<organism evidence="1 2">
    <name type="scientific">Sutterella megalosphaeroides</name>
    <dbReference type="NCBI Taxonomy" id="2494234"/>
    <lineage>
        <taxon>Bacteria</taxon>
        <taxon>Pseudomonadati</taxon>
        <taxon>Pseudomonadota</taxon>
        <taxon>Betaproteobacteria</taxon>
        <taxon>Burkholderiales</taxon>
        <taxon>Sutterellaceae</taxon>
        <taxon>Sutterella</taxon>
    </lineage>
</organism>
<dbReference type="AlphaFoldDB" id="A0A2Z6IEA1"/>